<proteinExistence type="predicted"/>
<reference evidence="1 2" key="1">
    <citation type="submission" date="2015-09" db="EMBL/GenBank/DDBJ databases">
        <title>Atta colombica WGS genome.</title>
        <authorList>
            <person name="Nygaard S."/>
            <person name="Hu H."/>
            <person name="Boomsma J."/>
            <person name="Zhang G."/>
        </authorList>
    </citation>
    <scope>NUCLEOTIDE SEQUENCE [LARGE SCALE GENOMIC DNA]</scope>
    <source>
        <strain evidence="1">Treedump-2</strain>
        <tissue evidence="1">Whole body</tissue>
    </source>
</reference>
<gene>
    <name evidence="1" type="ORF">ALC53_00340</name>
</gene>
<evidence type="ECO:0000313" key="1">
    <source>
        <dbReference type="EMBL" id="KYM93107.1"/>
    </source>
</evidence>
<accession>A0A195BX00</accession>
<protein>
    <submittedName>
        <fullName evidence="1">Uncharacterized protein</fullName>
    </submittedName>
</protein>
<evidence type="ECO:0000313" key="2">
    <source>
        <dbReference type="Proteomes" id="UP000078540"/>
    </source>
</evidence>
<dbReference type="Proteomes" id="UP000078540">
    <property type="component" value="Unassembled WGS sequence"/>
</dbReference>
<dbReference type="EMBL" id="KQ976395">
    <property type="protein sequence ID" value="KYM93107.1"/>
    <property type="molecule type" value="Genomic_DNA"/>
</dbReference>
<dbReference type="AlphaFoldDB" id="A0A195BX00"/>
<keyword evidence="2" id="KW-1185">Reference proteome</keyword>
<name>A0A195BX00_9HYME</name>
<organism evidence="1 2">
    <name type="scientific">Atta colombica</name>
    <dbReference type="NCBI Taxonomy" id="520822"/>
    <lineage>
        <taxon>Eukaryota</taxon>
        <taxon>Metazoa</taxon>
        <taxon>Ecdysozoa</taxon>
        <taxon>Arthropoda</taxon>
        <taxon>Hexapoda</taxon>
        <taxon>Insecta</taxon>
        <taxon>Pterygota</taxon>
        <taxon>Neoptera</taxon>
        <taxon>Endopterygota</taxon>
        <taxon>Hymenoptera</taxon>
        <taxon>Apocrita</taxon>
        <taxon>Aculeata</taxon>
        <taxon>Formicoidea</taxon>
        <taxon>Formicidae</taxon>
        <taxon>Myrmicinae</taxon>
        <taxon>Atta</taxon>
    </lineage>
</organism>
<sequence length="63" mass="7485">MVENLHDRNRNIACQATDKLRNYNKSYYDKHHKTSFVYKPYIIQDNSGFNVTQKSYNSILSPD</sequence>